<reference evidence="1 2" key="1">
    <citation type="submission" date="2023-04" db="EMBL/GenBank/DDBJ databases">
        <title>Neorhizobium petrolearium OS53, complete genome.</title>
        <authorList>
            <person name="Yu T."/>
        </authorList>
    </citation>
    <scope>NUCLEOTIDE SEQUENCE [LARGE SCALE GENOMIC DNA]</scope>
    <source>
        <strain evidence="1 2">OS53</strain>
    </source>
</reference>
<gene>
    <name evidence="1" type="ORF">QEO92_22690</name>
</gene>
<accession>A0ABY8M1D6</accession>
<dbReference type="RefSeq" id="WP_227704530.1">
    <property type="nucleotide sequence ID" value="NZ_CP123000.1"/>
</dbReference>
<sequence>MKGTERRLVKLEAAAAVRSPDYQQREDIEIEFVDVDGSVSDTLVIPAQKSPRSLMELRKSSF</sequence>
<name>A0ABY8M1D6_9HYPH</name>
<evidence type="ECO:0000313" key="1">
    <source>
        <dbReference type="EMBL" id="WGI67761.1"/>
    </source>
</evidence>
<keyword evidence="2" id="KW-1185">Reference proteome</keyword>
<dbReference type="Proteomes" id="UP001227095">
    <property type="component" value="Chromosome"/>
</dbReference>
<protein>
    <submittedName>
        <fullName evidence="1">Uncharacterized protein</fullName>
    </submittedName>
</protein>
<evidence type="ECO:0000313" key="2">
    <source>
        <dbReference type="Proteomes" id="UP001227095"/>
    </source>
</evidence>
<dbReference type="EMBL" id="CP123000">
    <property type="protein sequence ID" value="WGI67761.1"/>
    <property type="molecule type" value="Genomic_DNA"/>
</dbReference>
<proteinExistence type="predicted"/>
<organism evidence="1 2">
    <name type="scientific">Neorhizobium petrolearium</name>
    <dbReference type="NCBI Taxonomy" id="515361"/>
    <lineage>
        <taxon>Bacteria</taxon>
        <taxon>Pseudomonadati</taxon>
        <taxon>Pseudomonadota</taxon>
        <taxon>Alphaproteobacteria</taxon>
        <taxon>Hyphomicrobiales</taxon>
        <taxon>Rhizobiaceae</taxon>
        <taxon>Rhizobium/Agrobacterium group</taxon>
        <taxon>Neorhizobium</taxon>
    </lineage>
</organism>